<sequence>MLKSLPVCRTPGSPRKEKKQCLGREELSSGAYTVDALIKRLIERPDSDGDIKEPDYVGVTQPSCMKNGARYWDVHFDKRKETVTMVAEALDPTINYAQCMGHHILLAQ</sequence>
<dbReference type="RefSeq" id="XP_009538890.1">
    <property type="nucleotide sequence ID" value="XM_009540595.1"/>
</dbReference>
<reference evidence="2 3" key="1">
    <citation type="journal article" date="2006" name="Science">
        <title>Phytophthora genome sequences uncover evolutionary origins and mechanisms of pathogenesis.</title>
        <authorList>
            <person name="Tyler B.M."/>
            <person name="Tripathy S."/>
            <person name="Zhang X."/>
            <person name="Dehal P."/>
            <person name="Jiang R.H."/>
            <person name="Aerts A."/>
            <person name="Arredondo F.D."/>
            <person name="Baxter L."/>
            <person name="Bensasson D."/>
            <person name="Beynon J.L."/>
            <person name="Chapman J."/>
            <person name="Damasceno C.M."/>
            <person name="Dorrance A.E."/>
            <person name="Dou D."/>
            <person name="Dickerman A.W."/>
            <person name="Dubchak I.L."/>
            <person name="Garbelotto M."/>
            <person name="Gijzen M."/>
            <person name="Gordon S.G."/>
            <person name="Govers F."/>
            <person name="Grunwald N.J."/>
            <person name="Huang W."/>
            <person name="Ivors K.L."/>
            <person name="Jones R.W."/>
            <person name="Kamoun S."/>
            <person name="Krampis K."/>
            <person name="Lamour K.H."/>
            <person name="Lee M.K."/>
            <person name="McDonald W.H."/>
            <person name="Medina M."/>
            <person name="Meijer H.J."/>
            <person name="Nordberg E.K."/>
            <person name="Maclean D.J."/>
            <person name="Ospina-Giraldo M.D."/>
            <person name="Morris P.F."/>
            <person name="Phuntumart V."/>
            <person name="Putnam N.H."/>
            <person name="Rash S."/>
            <person name="Rose J.K."/>
            <person name="Sakihama Y."/>
            <person name="Salamov A.A."/>
            <person name="Savidor A."/>
            <person name="Scheuring C.F."/>
            <person name="Smith B.M."/>
            <person name="Sobral B.W."/>
            <person name="Terry A."/>
            <person name="Torto-Alalibo T.A."/>
            <person name="Win J."/>
            <person name="Xu Z."/>
            <person name="Zhang H."/>
            <person name="Grigoriev I.V."/>
            <person name="Rokhsar D.S."/>
            <person name="Boore J.L."/>
        </authorList>
    </citation>
    <scope>NUCLEOTIDE SEQUENCE [LARGE SCALE GENOMIC DNA]</scope>
    <source>
        <strain evidence="2 3">P6497</strain>
    </source>
</reference>
<dbReference type="AlphaFoldDB" id="G5AFN9"/>
<proteinExistence type="predicted"/>
<dbReference type="Proteomes" id="UP000002640">
    <property type="component" value="Unassembled WGS sequence"/>
</dbReference>
<dbReference type="GeneID" id="20661799"/>
<evidence type="ECO:0000313" key="2">
    <source>
        <dbReference type="EMBL" id="EGZ06029.1"/>
    </source>
</evidence>
<organism evidence="2 3">
    <name type="scientific">Phytophthora sojae (strain P6497)</name>
    <name type="common">Soybean stem and root rot agent</name>
    <name type="synonym">Phytophthora megasperma f. sp. glycines</name>
    <dbReference type="NCBI Taxonomy" id="1094619"/>
    <lineage>
        <taxon>Eukaryota</taxon>
        <taxon>Sar</taxon>
        <taxon>Stramenopiles</taxon>
        <taxon>Oomycota</taxon>
        <taxon>Peronosporomycetes</taxon>
        <taxon>Peronosporales</taxon>
        <taxon>Peronosporaceae</taxon>
        <taxon>Phytophthora</taxon>
    </lineage>
</organism>
<evidence type="ECO:0000256" key="1">
    <source>
        <dbReference type="SAM" id="MobiDB-lite"/>
    </source>
</evidence>
<dbReference type="KEGG" id="psoj:PHYSODRAFT_532859"/>
<dbReference type="EMBL" id="JH159165">
    <property type="protein sequence ID" value="EGZ06029.1"/>
    <property type="molecule type" value="Genomic_DNA"/>
</dbReference>
<feature type="region of interest" description="Disordered" evidence="1">
    <location>
        <begin position="1"/>
        <end position="22"/>
    </location>
</feature>
<accession>G5AFN9</accession>
<name>G5AFN9_PHYSP</name>
<evidence type="ECO:0000313" key="3">
    <source>
        <dbReference type="Proteomes" id="UP000002640"/>
    </source>
</evidence>
<dbReference type="InParanoid" id="G5AFN9"/>
<gene>
    <name evidence="2" type="ORF">PHYSODRAFT_532859</name>
</gene>
<keyword evidence="3" id="KW-1185">Reference proteome</keyword>
<protein>
    <submittedName>
        <fullName evidence="2">Uncharacterized protein</fullName>
    </submittedName>
</protein>